<protein>
    <submittedName>
        <fullName evidence="1">Uncharacterized protein</fullName>
    </submittedName>
</protein>
<accession>A0A7S2VWE5</accession>
<sequence length="93" mass="10421">MIRLFGTLSRLYFQPGDHNRLACDIIIFSSGSSEVHGHEIAPSRLSNFVRVRREGGGREGVYILNYPSALSEELLDEAEKEEALVGSWERVAN</sequence>
<dbReference type="AlphaFoldDB" id="A0A7S2VWE5"/>
<gene>
    <name evidence="1" type="ORF">TPAC0785_LOCUS253</name>
</gene>
<dbReference type="EMBL" id="HBHE01000412">
    <property type="protein sequence ID" value="CAD9652709.1"/>
    <property type="molecule type" value="Transcribed_RNA"/>
</dbReference>
<evidence type="ECO:0000313" key="1">
    <source>
        <dbReference type="EMBL" id="CAD9652709.1"/>
    </source>
</evidence>
<name>A0A7S2VWE5_9STRA</name>
<reference evidence="1" key="1">
    <citation type="submission" date="2021-01" db="EMBL/GenBank/DDBJ databases">
        <authorList>
            <person name="Corre E."/>
            <person name="Pelletier E."/>
            <person name="Niang G."/>
            <person name="Scheremetjew M."/>
            <person name="Finn R."/>
            <person name="Kale V."/>
            <person name="Holt S."/>
            <person name="Cochrane G."/>
            <person name="Meng A."/>
            <person name="Brown T."/>
            <person name="Cohen L."/>
        </authorList>
    </citation>
    <scope>NUCLEOTIDE SEQUENCE</scope>
    <source>
        <strain evidence="1">CCMP 1866</strain>
    </source>
</reference>
<organism evidence="1">
    <name type="scientific">Triparma pacifica</name>
    <dbReference type="NCBI Taxonomy" id="91992"/>
    <lineage>
        <taxon>Eukaryota</taxon>
        <taxon>Sar</taxon>
        <taxon>Stramenopiles</taxon>
        <taxon>Ochrophyta</taxon>
        <taxon>Bolidophyceae</taxon>
        <taxon>Parmales</taxon>
        <taxon>Triparmaceae</taxon>
        <taxon>Triparma</taxon>
    </lineage>
</organism>
<proteinExistence type="predicted"/>